<dbReference type="Proteomes" id="UP000188533">
    <property type="component" value="Unassembled WGS sequence"/>
</dbReference>
<organism evidence="2 3">
    <name type="scientific">Lentinula edodes</name>
    <name type="common">Shiitake mushroom</name>
    <name type="synonym">Lentinus edodes</name>
    <dbReference type="NCBI Taxonomy" id="5353"/>
    <lineage>
        <taxon>Eukaryota</taxon>
        <taxon>Fungi</taxon>
        <taxon>Dikarya</taxon>
        <taxon>Basidiomycota</taxon>
        <taxon>Agaricomycotina</taxon>
        <taxon>Agaricomycetes</taxon>
        <taxon>Agaricomycetidae</taxon>
        <taxon>Agaricales</taxon>
        <taxon>Marasmiineae</taxon>
        <taxon>Omphalotaceae</taxon>
        <taxon>Lentinula</taxon>
    </lineage>
</organism>
<evidence type="ECO:0000256" key="1">
    <source>
        <dbReference type="SAM" id="MobiDB-lite"/>
    </source>
</evidence>
<gene>
    <name evidence="2" type="ORF">LENED_010277</name>
</gene>
<feature type="compositionally biased region" description="Acidic residues" evidence="1">
    <location>
        <begin position="128"/>
        <end position="153"/>
    </location>
</feature>
<keyword evidence="3" id="KW-1185">Reference proteome</keyword>
<dbReference type="EMBL" id="BDGU01000609">
    <property type="protein sequence ID" value="GAW08229.1"/>
    <property type="molecule type" value="Genomic_DNA"/>
</dbReference>
<reference evidence="2 3" key="2">
    <citation type="submission" date="2017-02" db="EMBL/GenBank/DDBJ databases">
        <title>A genome survey and senescence transcriptome analysis in Lentinula edodes.</title>
        <authorList>
            <person name="Sakamoto Y."/>
            <person name="Nakade K."/>
            <person name="Sato S."/>
            <person name="Yoshida Y."/>
            <person name="Miyazaki K."/>
            <person name="Natsume S."/>
            <person name="Konno N."/>
        </authorList>
    </citation>
    <scope>NUCLEOTIDE SEQUENCE [LARGE SCALE GENOMIC DNA]</scope>
    <source>
        <strain evidence="2 3">NBRC 111202</strain>
    </source>
</reference>
<evidence type="ECO:0000313" key="2">
    <source>
        <dbReference type="EMBL" id="GAW08229.1"/>
    </source>
</evidence>
<feature type="region of interest" description="Disordered" evidence="1">
    <location>
        <begin position="201"/>
        <end position="256"/>
    </location>
</feature>
<proteinExistence type="predicted"/>
<accession>A0A1Q3EM02</accession>
<evidence type="ECO:0000313" key="3">
    <source>
        <dbReference type="Proteomes" id="UP000188533"/>
    </source>
</evidence>
<sequence>MLFNELSTSTQILVGLVFLRGVALTGAAPLRWPADKGIISRETKRQDASGDSEIMSELPSDDTLTTIISDLAGLATPTDSSIGNLGDLVIPTSISGSSTDSGIVINIPSSSNAKITIETNGGGCGCGDDGDEEYYDDEDYDDGEDEGEDDEITQDSGYGSSDDLAAALGSALATDSGDSSNALTGSAIWSRKALKNAVRSSGASSSSSASSDGASASSNATASDSSAGASATGSADGASSTSASTTGADSSSSTDTSILFDHWCSDRFRVRDIYRWKCN</sequence>
<name>A0A1Q3EM02_LENED</name>
<protein>
    <submittedName>
        <fullName evidence="2">Uncharacterized protein</fullName>
    </submittedName>
</protein>
<feature type="region of interest" description="Disordered" evidence="1">
    <location>
        <begin position="122"/>
        <end position="163"/>
    </location>
</feature>
<dbReference type="AlphaFoldDB" id="A0A1Q3EM02"/>
<comment type="caution">
    <text evidence="2">The sequence shown here is derived from an EMBL/GenBank/DDBJ whole genome shotgun (WGS) entry which is preliminary data.</text>
</comment>
<reference evidence="2 3" key="1">
    <citation type="submission" date="2016-08" db="EMBL/GenBank/DDBJ databases">
        <authorList>
            <consortium name="Lentinula edodes genome sequencing consortium"/>
            <person name="Sakamoto Y."/>
            <person name="Nakade K."/>
            <person name="Sato S."/>
            <person name="Yoshida Y."/>
            <person name="Miyazaki K."/>
            <person name="Natsume S."/>
            <person name="Konno N."/>
        </authorList>
    </citation>
    <scope>NUCLEOTIDE SEQUENCE [LARGE SCALE GENOMIC DNA]</scope>
    <source>
        <strain evidence="2 3">NBRC 111202</strain>
    </source>
</reference>